<dbReference type="AlphaFoldDB" id="A0A2M9CIZ9"/>
<protein>
    <submittedName>
        <fullName evidence="2">Uncharacterized protein</fullName>
    </submittedName>
</protein>
<gene>
    <name evidence="2" type="ORF">CLV46_1416</name>
</gene>
<name>A0A2M9CIZ9_9MICO</name>
<evidence type="ECO:0000256" key="1">
    <source>
        <dbReference type="SAM" id="Phobius"/>
    </source>
</evidence>
<accession>A0A2M9CIZ9</accession>
<dbReference type="Proteomes" id="UP000228758">
    <property type="component" value="Unassembled WGS sequence"/>
</dbReference>
<comment type="caution">
    <text evidence="2">The sequence shown here is derived from an EMBL/GenBank/DDBJ whole genome shotgun (WGS) entry which is preliminary data.</text>
</comment>
<proteinExistence type="predicted"/>
<evidence type="ECO:0000313" key="3">
    <source>
        <dbReference type="Proteomes" id="UP000228758"/>
    </source>
</evidence>
<sequence length="85" mass="8909">MKWTRALPEPNTGTIPVTAYTSPEVGRVRLSAHQYSGGMALSDVKTVDLTGRRPARSAADLLAWASIAGGAVLTTIIVVVAMSMP</sequence>
<evidence type="ECO:0000313" key="2">
    <source>
        <dbReference type="EMBL" id="PJJ71862.1"/>
    </source>
</evidence>
<dbReference type="EMBL" id="PGFF01000001">
    <property type="protein sequence ID" value="PJJ71862.1"/>
    <property type="molecule type" value="Genomic_DNA"/>
</dbReference>
<keyword evidence="1" id="KW-1133">Transmembrane helix</keyword>
<feature type="transmembrane region" description="Helical" evidence="1">
    <location>
        <begin position="61"/>
        <end position="84"/>
    </location>
</feature>
<reference evidence="2 3" key="1">
    <citation type="submission" date="2017-11" db="EMBL/GenBank/DDBJ databases">
        <title>Genomic Encyclopedia of Archaeal and Bacterial Type Strains, Phase II (KMG-II): From Individual Species to Whole Genera.</title>
        <authorList>
            <person name="Goeker M."/>
        </authorList>
    </citation>
    <scope>NUCLEOTIDE SEQUENCE [LARGE SCALE GENOMIC DNA]</scope>
    <source>
        <strain evidence="2 3">DSM 27393</strain>
    </source>
</reference>
<keyword evidence="1" id="KW-0472">Membrane</keyword>
<keyword evidence="3" id="KW-1185">Reference proteome</keyword>
<keyword evidence="1" id="KW-0812">Transmembrane</keyword>
<organism evidence="2 3">
    <name type="scientific">Diaminobutyricimonas aerilata</name>
    <dbReference type="NCBI Taxonomy" id="1162967"/>
    <lineage>
        <taxon>Bacteria</taxon>
        <taxon>Bacillati</taxon>
        <taxon>Actinomycetota</taxon>
        <taxon>Actinomycetes</taxon>
        <taxon>Micrococcales</taxon>
        <taxon>Microbacteriaceae</taxon>
        <taxon>Diaminobutyricimonas</taxon>
    </lineage>
</organism>